<keyword evidence="1" id="KW-0732">Signal</keyword>
<dbReference type="SUPFAM" id="SSF55486">
    <property type="entry name" value="Metalloproteases ('zincins'), catalytic domain"/>
    <property type="match status" value="1"/>
</dbReference>
<keyword evidence="3" id="KW-1185">Reference proteome</keyword>
<dbReference type="PROSITE" id="PS51257">
    <property type="entry name" value="PROKAR_LIPOPROTEIN"/>
    <property type="match status" value="1"/>
</dbReference>
<dbReference type="InterPro" id="IPR024079">
    <property type="entry name" value="MetalloPept_cat_dom_sf"/>
</dbReference>
<feature type="chain" id="PRO_5046656482" description="Lysine-specific metallo-endopeptidase domain-containing protein" evidence="1">
    <location>
        <begin position="24"/>
        <end position="361"/>
    </location>
</feature>
<dbReference type="EMBL" id="JBFCZG010000002">
    <property type="protein sequence ID" value="KAL3425262.1"/>
    <property type="molecule type" value="Genomic_DNA"/>
</dbReference>
<sequence length="361" mass="39786">MAKGSFLLGLIASLLTLLSCAAAVEITDIFTVQARADRGGCSTRADVLDQWLSEGIESIDQALLAIDDYNNDIEIRRAMFEFFGVVNRKNPSAAQQAKIQQVREYIQQVGNFLNEVQTNGASMYGRDGYWLFCDSTFLSLRAPTSTASDAQGRDILDQNQNPVRIMDIAKYRDQIAADPGNQPWWSDDVNGYYFTDTGANYCSGDNLGLTAAIQPLISVNGQVQNGPEIASVIICPYSFDRSPRPASYRDANTQLVSGTNLADAVPRSSTLLHELFHAIWGDTFLSAGAEIYDIAACMNLVRSNENQARVNPENYVFFIAQMFHTFGTDQGNEPWSIPTRWSFGFSGDGGNRIYGATQPRT</sequence>
<accession>A0ABR4PPI4</accession>
<protein>
    <recommendedName>
        <fullName evidence="4">Lysine-specific metallo-endopeptidase domain-containing protein</fullName>
    </recommendedName>
</protein>
<reference evidence="2 3" key="1">
    <citation type="submission" date="2024-06" db="EMBL/GenBank/DDBJ databases">
        <title>Complete genome of Phlyctema vagabunda strain 19-DSS-EL-015.</title>
        <authorList>
            <person name="Fiorenzani C."/>
        </authorList>
    </citation>
    <scope>NUCLEOTIDE SEQUENCE [LARGE SCALE GENOMIC DNA]</scope>
    <source>
        <strain evidence="2 3">19-DSS-EL-015</strain>
    </source>
</reference>
<gene>
    <name evidence="2" type="ORF">PVAG01_02053</name>
</gene>
<evidence type="ECO:0008006" key="4">
    <source>
        <dbReference type="Google" id="ProtNLM"/>
    </source>
</evidence>
<feature type="signal peptide" evidence="1">
    <location>
        <begin position="1"/>
        <end position="23"/>
    </location>
</feature>
<evidence type="ECO:0000256" key="1">
    <source>
        <dbReference type="SAM" id="SignalP"/>
    </source>
</evidence>
<dbReference type="Gene3D" id="3.40.390.10">
    <property type="entry name" value="Collagenase (Catalytic Domain)"/>
    <property type="match status" value="1"/>
</dbReference>
<proteinExistence type="predicted"/>
<evidence type="ECO:0000313" key="2">
    <source>
        <dbReference type="EMBL" id="KAL3425262.1"/>
    </source>
</evidence>
<organism evidence="2 3">
    <name type="scientific">Phlyctema vagabunda</name>
    <dbReference type="NCBI Taxonomy" id="108571"/>
    <lineage>
        <taxon>Eukaryota</taxon>
        <taxon>Fungi</taxon>
        <taxon>Dikarya</taxon>
        <taxon>Ascomycota</taxon>
        <taxon>Pezizomycotina</taxon>
        <taxon>Leotiomycetes</taxon>
        <taxon>Helotiales</taxon>
        <taxon>Dermateaceae</taxon>
        <taxon>Phlyctema</taxon>
    </lineage>
</organism>
<comment type="caution">
    <text evidence="2">The sequence shown here is derived from an EMBL/GenBank/DDBJ whole genome shotgun (WGS) entry which is preliminary data.</text>
</comment>
<evidence type="ECO:0000313" key="3">
    <source>
        <dbReference type="Proteomes" id="UP001629113"/>
    </source>
</evidence>
<name>A0ABR4PPI4_9HELO</name>
<dbReference type="Proteomes" id="UP001629113">
    <property type="component" value="Unassembled WGS sequence"/>
</dbReference>